<protein>
    <recommendedName>
        <fullName evidence="6">DUF1269 domain-containing protein</fullName>
    </recommendedName>
</protein>
<dbReference type="EMBL" id="BAAAYN010000019">
    <property type="protein sequence ID" value="GAA3387782.1"/>
    <property type="molecule type" value="Genomic_DNA"/>
</dbReference>
<dbReference type="InterPro" id="IPR009200">
    <property type="entry name" value="DUF1269_membrane"/>
</dbReference>
<proteinExistence type="predicted"/>
<feature type="transmembrane region" description="Helical" evidence="3">
    <location>
        <begin position="255"/>
        <end position="275"/>
    </location>
</feature>
<name>A0ABP6SYF1_9ACTN</name>
<organism evidence="4 5">
    <name type="scientific">Cryptosporangium minutisporangium</name>
    <dbReference type="NCBI Taxonomy" id="113569"/>
    <lineage>
        <taxon>Bacteria</taxon>
        <taxon>Bacillati</taxon>
        <taxon>Actinomycetota</taxon>
        <taxon>Actinomycetes</taxon>
        <taxon>Cryptosporangiales</taxon>
        <taxon>Cryptosporangiaceae</taxon>
        <taxon>Cryptosporangium</taxon>
    </lineage>
</organism>
<evidence type="ECO:0000256" key="2">
    <source>
        <dbReference type="SAM" id="MobiDB-lite"/>
    </source>
</evidence>
<sequence length="342" mass="36216">MTTKDAFSPEEWKTVLEGPPAAGMIVISAARGGTIRETMAMAKAYAEARAEHGQSELLDEIVAAKPKADHTRYHSYDELRNHGLGHLRTAVALLERKATADEVDGYRRFVLAVANKAAAAHREHGQIVSPARPPPSTRSQRRSARPTPKRLEPDRSNEQGGMGMAVDTFLAYVGVYRRVEDAEADYDLVRDLHRKVGLIDAYDAAVIERRANGKTKIVKKHETPTRVGGALGSGFGLATGLVVALFPFAAIGGGLLAATTAGGAALGALAGHAAAGMSRSDLKELGEHLDAGTAGLVVIAVSDMASKVEREMRRAEKVEAKQLKADTAEIEQDAKAAGAGQA</sequence>
<comment type="caution">
    <text evidence="4">The sequence shown here is derived from an EMBL/GenBank/DDBJ whole genome shotgun (WGS) entry which is preliminary data.</text>
</comment>
<evidence type="ECO:0000313" key="5">
    <source>
        <dbReference type="Proteomes" id="UP001501676"/>
    </source>
</evidence>
<accession>A0ABP6SYF1</accession>
<dbReference type="Proteomes" id="UP001501676">
    <property type="component" value="Unassembled WGS sequence"/>
</dbReference>
<feature type="compositionally biased region" description="Basic residues" evidence="2">
    <location>
        <begin position="139"/>
        <end position="148"/>
    </location>
</feature>
<keyword evidence="5" id="KW-1185">Reference proteome</keyword>
<feature type="coiled-coil region" evidence="1">
    <location>
        <begin position="301"/>
        <end position="333"/>
    </location>
</feature>
<dbReference type="RefSeq" id="WP_345728847.1">
    <property type="nucleotide sequence ID" value="NZ_BAAAYN010000019.1"/>
</dbReference>
<reference evidence="5" key="1">
    <citation type="journal article" date="2019" name="Int. J. Syst. Evol. Microbiol.">
        <title>The Global Catalogue of Microorganisms (GCM) 10K type strain sequencing project: providing services to taxonomists for standard genome sequencing and annotation.</title>
        <authorList>
            <consortium name="The Broad Institute Genomics Platform"/>
            <consortium name="The Broad Institute Genome Sequencing Center for Infectious Disease"/>
            <person name="Wu L."/>
            <person name="Ma J."/>
        </authorList>
    </citation>
    <scope>NUCLEOTIDE SEQUENCE [LARGE SCALE GENOMIC DNA]</scope>
    <source>
        <strain evidence="5">JCM 9458</strain>
    </source>
</reference>
<keyword evidence="3" id="KW-0812">Transmembrane</keyword>
<evidence type="ECO:0000313" key="4">
    <source>
        <dbReference type="EMBL" id="GAA3387782.1"/>
    </source>
</evidence>
<feature type="region of interest" description="Disordered" evidence="2">
    <location>
        <begin position="122"/>
        <end position="162"/>
    </location>
</feature>
<evidence type="ECO:0000256" key="3">
    <source>
        <dbReference type="SAM" id="Phobius"/>
    </source>
</evidence>
<evidence type="ECO:0008006" key="6">
    <source>
        <dbReference type="Google" id="ProtNLM"/>
    </source>
</evidence>
<keyword evidence="3" id="KW-0472">Membrane</keyword>
<gene>
    <name evidence="4" type="ORF">GCM10020369_31520</name>
</gene>
<feature type="transmembrane region" description="Helical" evidence="3">
    <location>
        <begin position="227"/>
        <end position="249"/>
    </location>
</feature>
<keyword evidence="1" id="KW-0175">Coiled coil</keyword>
<evidence type="ECO:0000256" key="1">
    <source>
        <dbReference type="SAM" id="Coils"/>
    </source>
</evidence>
<keyword evidence="3" id="KW-1133">Transmembrane helix</keyword>
<dbReference type="Pfam" id="PF06897">
    <property type="entry name" value="DUF1269"/>
    <property type="match status" value="1"/>
</dbReference>